<geneLocation type="plasmid" evidence="3 4">
    <name>pSYSA</name>
</geneLocation>
<dbReference type="InterPro" id="IPR003477">
    <property type="entry name" value="PemK-like"/>
</dbReference>
<evidence type="ECO:0000313" key="4">
    <source>
        <dbReference type="Proteomes" id="UP000001425"/>
    </source>
</evidence>
<dbReference type="PANTHER" id="PTHR33988:SF3">
    <property type="entry name" value="ENDORIBONUCLEASE TOXIN CHPB-RELATED"/>
    <property type="match status" value="1"/>
</dbReference>
<dbReference type="Pfam" id="PF02452">
    <property type="entry name" value="PemK_toxin"/>
    <property type="match status" value="1"/>
</dbReference>
<keyword evidence="3" id="KW-0614">Plasmid</keyword>
<dbReference type="GO" id="GO:0003677">
    <property type="term" value="F:DNA binding"/>
    <property type="evidence" value="ECO:0007669"/>
    <property type="project" value="InterPro"/>
</dbReference>
<proteinExistence type="inferred from homology"/>
<reference evidence="3 4" key="1">
    <citation type="journal article" date="2003" name="DNA Res.">
        <title>Structural analysis of four large plasmids harboring in a unicellular cyanobacterium, Synechocystis sp. PCC 6803.</title>
        <authorList>
            <person name="Kaneko T."/>
            <person name="Nakamura Y."/>
            <person name="Sasamoto S."/>
            <person name="Watanabe A."/>
            <person name="Kohara M."/>
            <person name="Matsumoto M."/>
            <person name="Shimpo S."/>
            <person name="Yamada M."/>
            <person name="Tabata S."/>
        </authorList>
    </citation>
    <scope>NUCLEOTIDE SEQUENCE [LARGE SCALE GENOMIC DNA]</scope>
    <source>
        <strain evidence="4">ATCC 27184 / PCC 6803 / Kazusa</strain>
    </source>
</reference>
<dbReference type="Gene3D" id="2.30.30.110">
    <property type="match status" value="1"/>
</dbReference>
<protein>
    <submittedName>
        <fullName evidence="3">Slr7041 protein</fullName>
    </submittedName>
</protein>
<dbReference type="EnsemblBacteria" id="BAD01943">
    <property type="protein sequence ID" value="BAD01943"/>
    <property type="gene ID" value="BAD01943"/>
</dbReference>
<comment type="similarity">
    <text evidence="1">Belongs to the PemK/MazF family.</text>
</comment>
<dbReference type="Proteomes" id="UP000001425">
    <property type="component" value="Plasmid pSYSA"/>
</dbReference>
<dbReference type="AlphaFoldDB" id="Q6ZEF7"/>
<dbReference type="PANTHER" id="PTHR33988">
    <property type="entry name" value="ENDORIBONUCLEASE MAZF-RELATED"/>
    <property type="match status" value="1"/>
</dbReference>
<evidence type="ECO:0000256" key="1">
    <source>
        <dbReference type="ARBA" id="ARBA00007521"/>
    </source>
</evidence>
<dbReference type="GO" id="GO:0016075">
    <property type="term" value="P:rRNA catabolic process"/>
    <property type="evidence" value="ECO:0000318"/>
    <property type="project" value="GO_Central"/>
</dbReference>
<dbReference type="PhylomeDB" id="Q6ZEF7"/>
<keyword evidence="4" id="KW-1185">Reference proteome</keyword>
<keyword evidence="2" id="KW-1277">Toxin-antitoxin system</keyword>
<dbReference type="EMBL" id="AP004311">
    <property type="protein sequence ID" value="BAD01943.1"/>
    <property type="molecule type" value="Genomic_DNA"/>
</dbReference>
<dbReference type="GO" id="GO:0006402">
    <property type="term" value="P:mRNA catabolic process"/>
    <property type="evidence" value="ECO:0000318"/>
    <property type="project" value="GO_Central"/>
</dbReference>
<name>Q6ZEF7_SYNY3</name>
<evidence type="ECO:0000256" key="2">
    <source>
        <dbReference type="ARBA" id="ARBA00022649"/>
    </source>
</evidence>
<dbReference type="InParanoid" id="Q6ZEF7"/>
<accession>Q6ZEF7</accession>
<evidence type="ECO:0000313" key="3">
    <source>
        <dbReference type="EMBL" id="BAD01943.1"/>
    </source>
</evidence>
<gene>
    <name evidence="3" type="ordered locus">slr7041</name>
</gene>
<dbReference type="GO" id="GO:0004521">
    <property type="term" value="F:RNA endonuclease activity"/>
    <property type="evidence" value="ECO:0000318"/>
    <property type="project" value="GO_Central"/>
</dbReference>
<sequence length="120" mass="13318">MVMTSTVPQYPERGAVIRLNLNPTQGREQMGEARPCLVLSHTAFNKARNGLIIVSPITNTIKPEIQTLVVLPDGYRVQGSVIAEQIRTVDLSLRWWRDTGEVLPPSFVDQVLAVLQLIIG</sequence>
<dbReference type="SUPFAM" id="SSF50118">
    <property type="entry name" value="Cell growth inhibitor/plasmid maintenance toxic component"/>
    <property type="match status" value="1"/>
</dbReference>
<dbReference type="InterPro" id="IPR011067">
    <property type="entry name" value="Plasmid_toxin/cell-grow_inhib"/>
</dbReference>
<organism evidence="3 4">
    <name type="scientific">Synechocystis sp. (strain ATCC 27184 / PCC 6803 / Kazusa)</name>
    <dbReference type="NCBI Taxonomy" id="1111708"/>
    <lineage>
        <taxon>Bacteria</taxon>
        <taxon>Bacillati</taxon>
        <taxon>Cyanobacteriota</taxon>
        <taxon>Cyanophyceae</taxon>
        <taxon>Synechococcales</taxon>
        <taxon>Merismopediaceae</taxon>
        <taxon>Synechocystis</taxon>
    </lineage>
</organism>
<dbReference type="KEGG" id="syn:slr7041"/>